<evidence type="ECO:0000313" key="2">
    <source>
        <dbReference type="Proteomes" id="UP000305401"/>
    </source>
</evidence>
<reference evidence="1" key="1">
    <citation type="submission" date="2019-04" db="EMBL/GenBank/DDBJ databases">
        <title>Microbes associate with the intestines of laboratory mice.</title>
        <authorList>
            <person name="Navarre W."/>
            <person name="Wong E."/>
            <person name="Huang K.C."/>
            <person name="Tropini C."/>
            <person name="Ng K."/>
            <person name="Yu B."/>
        </authorList>
    </citation>
    <scope>NUCLEOTIDE SEQUENCE</scope>
    <source>
        <strain evidence="1">NM86_A22</strain>
    </source>
</reference>
<accession>A0AC61S3R2</accession>
<organism evidence="1 2">
    <name type="scientific">Muribaculum caecicola</name>
    <dbReference type="NCBI Taxonomy" id="3038144"/>
    <lineage>
        <taxon>Bacteria</taxon>
        <taxon>Pseudomonadati</taxon>
        <taxon>Bacteroidota</taxon>
        <taxon>Bacteroidia</taxon>
        <taxon>Bacteroidales</taxon>
        <taxon>Muribaculaceae</taxon>
        <taxon>Muribaculum</taxon>
    </lineage>
</organism>
<evidence type="ECO:0000313" key="1">
    <source>
        <dbReference type="EMBL" id="THG44417.1"/>
    </source>
</evidence>
<sequence>MKKLLYAVLSLVAFAGTLVSCSDNDDTTTYYKLSVSLEMPEGVSVADFTSASVVVINSQTGREYSDNEIKSDYSFELPGGTYSVTAALRVNDGGSVVSYSASKSVPVYEDTPVTLELTKSVSGGLIFKEVYYNMVKPNGKMPYMRDQFFEIYNNSDEVLYLDNCILGFLEGSQGKLPTAWQENGEIMKEYALGYYTVAFVSQTGKDYPLEPGKSVVIAGQAQNHIAETEKMYEPNDGAMKSPVNLLNADYEVFLGDYKPAVSIDNADVPNMTVICAQGTQNYFSLPITGNAIIFAKLPDGVSPVDYAKNDANFKERPDGSYAGQKYLMIPQEYVLDGLNIVNNADKPDQRVIRLRSEIDAGIVYMEKPYAGKSIRRKVESITEAGRVIFKDTNNSTEDFLRDQTPTPGIIPTVVD</sequence>
<protein>
    <submittedName>
        <fullName evidence="1">DUF4876 domain-containing protein</fullName>
    </submittedName>
</protein>
<name>A0AC61S3R2_9BACT</name>
<keyword evidence="2" id="KW-1185">Reference proteome</keyword>
<proteinExistence type="predicted"/>
<comment type="caution">
    <text evidence="1">The sequence shown here is derived from an EMBL/GenBank/DDBJ whole genome shotgun (WGS) entry which is preliminary data.</text>
</comment>
<gene>
    <name evidence="1" type="ORF">E5990_09620</name>
</gene>
<dbReference type="EMBL" id="SSTG01000155">
    <property type="protein sequence ID" value="THG44417.1"/>
    <property type="molecule type" value="Genomic_DNA"/>
</dbReference>
<dbReference type="Proteomes" id="UP000305401">
    <property type="component" value="Unassembled WGS sequence"/>
</dbReference>